<sequence length="55" mass="6635">CRRSRHSVVNRVDYSDDWKRRRQRLRSRRCGIAEGDTPDNLWGDNSERSDESRTQ</sequence>
<feature type="non-terminal residue" evidence="2">
    <location>
        <position position="1"/>
    </location>
</feature>
<organism evidence="2 3">
    <name type="scientific">Phytophthora nicotianae P1569</name>
    <dbReference type="NCBI Taxonomy" id="1317065"/>
    <lineage>
        <taxon>Eukaryota</taxon>
        <taxon>Sar</taxon>
        <taxon>Stramenopiles</taxon>
        <taxon>Oomycota</taxon>
        <taxon>Peronosporomycetes</taxon>
        <taxon>Peronosporales</taxon>
        <taxon>Peronosporaceae</taxon>
        <taxon>Phytophthora</taxon>
    </lineage>
</organism>
<name>V9EDR8_PHYNI</name>
<evidence type="ECO:0000256" key="1">
    <source>
        <dbReference type="SAM" id="MobiDB-lite"/>
    </source>
</evidence>
<feature type="non-terminal residue" evidence="2">
    <location>
        <position position="55"/>
    </location>
</feature>
<evidence type="ECO:0000313" key="3">
    <source>
        <dbReference type="Proteomes" id="UP000018721"/>
    </source>
</evidence>
<comment type="caution">
    <text evidence="2">The sequence shown here is derived from an EMBL/GenBank/DDBJ whole genome shotgun (WGS) entry which is preliminary data.</text>
</comment>
<dbReference type="HOGENOM" id="CLU_3038804_0_0_1"/>
<proteinExistence type="predicted"/>
<dbReference type="EMBL" id="ANIZ01002968">
    <property type="protein sequence ID" value="ETI37076.1"/>
    <property type="molecule type" value="Genomic_DNA"/>
</dbReference>
<feature type="region of interest" description="Disordered" evidence="1">
    <location>
        <begin position="29"/>
        <end position="55"/>
    </location>
</feature>
<reference evidence="2 3" key="1">
    <citation type="submission" date="2013-11" db="EMBL/GenBank/DDBJ databases">
        <title>The Genome Sequence of Phytophthora parasitica P1569.</title>
        <authorList>
            <consortium name="The Broad Institute Genomics Platform"/>
            <person name="Russ C."/>
            <person name="Tyler B."/>
            <person name="Panabieres F."/>
            <person name="Shan W."/>
            <person name="Tripathy S."/>
            <person name="Grunwald N."/>
            <person name="Machado M."/>
            <person name="Johnson C.S."/>
            <person name="Arredondo F."/>
            <person name="Hong C."/>
            <person name="Coffey M."/>
            <person name="Young S.K."/>
            <person name="Zeng Q."/>
            <person name="Gargeya S."/>
            <person name="Fitzgerald M."/>
            <person name="Abouelleil A."/>
            <person name="Alvarado L."/>
            <person name="Chapman S.B."/>
            <person name="Gainer-Dewar J."/>
            <person name="Goldberg J."/>
            <person name="Griggs A."/>
            <person name="Gujja S."/>
            <person name="Hansen M."/>
            <person name="Howarth C."/>
            <person name="Imamovic A."/>
            <person name="Ireland A."/>
            <person name="Larimer J."/>
            <person name="McCowan C."/>
            <person name="Murphy C."/>
            <person name="Pearson M."/>
            <person name="Poon T.W."/>
            <person name="Priest M."/>
            <person name="Roberts A."/>
            <person name="Saif S."/>
            <person name="Shea T."/>
            <person name="Sykes S."/>
            <person name="Wortman J."/>
            <person name="Nusbaum C."/>
            <person name="Birren B."/>
        </authorList>
    </citation>
    <scope>NUCLEOTIDE SEQUENCE [LARGE SCALE GENOMIC DNA]</scope>
    <source>
        <strain evidence="2 3">P1569</strain>
    </source>
</reference>
<protein>
    <submittedName>
        <fullName evidence="2">Uncharacterized protein</fullName>
    </submittedName>
</protein>
<dbReference type="Proteomes" id="UP000018721">
    <property type="component" value="Unassembled WGS sequence"/>
</dbReference>
<keyword evidence="3" id="KW-1185">Reference proteome</keyword>
<feature type="compositionally biased region" description="Basic and acidic residues" evidence="1">
    <location>
        <begin position="45"/>
        <end position="55"/>
    </location>
</feature>
<gene>
    <name evidence="2" type="ORF">F443_16907</name>
</gene>
<dbReference type="AlphaFoldDB" id="V9EDR8"/>
<evidence type="ECO:0000313" key="2">
    <source>
        <dbReference type="EMBL" id="ETI37076.1"/>
    </source>
</evidence>
<accession>V9EDR8</accession>